<dbReference type="Gene3D" id="3.40.50.1390">
    <property type="entry name" value="Resolvase, N-terminal catalytic domain"/>
    <property type="match status" value="1"/>
</dbReference>
<proteinExistence type="predicted"/>
<reference evidence="2" key="1">
    <citation type="journal article" date="2019" name="Int. J. Syst. Evol. Microbiol.">
        <title>The Global Catalogue of Microorganisms (GCM) 10K type strain sequencing project: providing services to taxonomists for standard genome sequencing and annotation.</title>
        <authorList>
            <consortium name="The Broad Institute Genomics Platform"/>
            <consortium name="The Broad Institute Genome Sequencing Center for Infectious Disease"/>
            <person name="Wu L."/>
            <person name="Ma J."/>
        </authorList>
    </citation>
    <scope>NUCLEOTIDE SEQUENCE [LARGE SCALE GENOMIC DNA]</scope>
    <source>
        <strain evidence="2">JCM 16221</strain>
    </source>
</reference>
<dbReference type="InterPro" id="IPR036162">
    <property type="entry name" value="Resolvase-like_N_sf"/>
</dbReference>
<comment type="caution">
    <text evidence="1">The sequence shown here is derived from an EMBL/GenBank/DDBJ whole genome shotgun (WGS) entry which is preliminary data.</text>
</comment>
<accession>A0ABP5TV03</accession>
<evidence type="ECO:0008006" key="3">
    <source>
        <dbReference type="Google" id="ProtNLM"/>
    </source>
</evidence>
<sequence length="81" mass="9153">MGERAGAVTGRGLRFAFYGRMSTREAQDRETSLRWQREVAEEAIAGRGVIVGELFDEGCSRRLSWWERPAAAAFAGCDQRW</sequence>
<dbReference type="EMBL" id="BAAARA010000023">
    <property type="protein sequence ID" value="GAA2362389.1"/>
    <property type="molecule type" value="Genomic_DNA"/>
</dbReference>
<evidence type="ECO:0000313" key="2">
    <source>
        <dbReference type="Proteomes" id="UP001501218"/>
    </source>
</evidence>
<keyword evidence="2" id="KW-1185">Reference proteome</keyword>
<protein>
    <recommendedName>
        <fullName evidence="3">Resolvase/invertase-type recombinase catalytic domain-containing protein</fullName>
    </recommendedName>
</protein>
<dbReference type="Proteomes" id="UP001501218">
    <property type="component" value="Unassembled WGS sequence"/>
</dbReference>
<gene>
    <name evidence="1" type="ORF">GCM10009854_47550</name>
</gene>
<organism evidence="1 2">
    <name type="scientific">Saccharopolyspora halophila</name>
    <dbReference type="NCBI Taxonomy" id="405551"/>
    <lineage>
        <taxon>Bacteria</taxon>
        <taxon>Bacillati</taxon>
        <taxon>Actinomycetota</taxon>
        <taxon>Actinomycetes</taxon>
        <taxon>Pseudonocardiales</taxon>
        <taxon>Pseudonocardiaceae</taxon>
        <taxon>Saccharopolyspora</taxon>
    </lineage>
</organism>
<evidence type="ECO:0000313" key="1">
    <source>
        <dbReference type="EMBL" id="GAA2362389.1"/>
    </source>
</evidence>
<name>A0ABP5TV03_9PSEU</name>